<dbReference type="Proteomes" id="UP001164746">
    <property type="component" value="Chromosome 2"/>
</dbReference>
<proteinExistence type="predicted"/>
<dbReference type="Pfam" id="PF20209">
    <property type="entry name" value="DUF6570"/>
    <property type="match status" value="1"/>
</dbReference>
<sequence length="224" mass="25259">MAYNFLTCNICHETRLSLGLHTDSVCKRCKADKHEIKMFSHENKMNPEQQLIARISPCMNIFMLKHGGVASSGHSVTIPQEINEPAKVFPRLPHEIDIIKDFKVSRSKVESSLRWLKTYNPAYNDIVILKERLNLLPENGELSNIAEAEVSSEFNVNDNGPAPEQLNVEIDDDCFTATGVILPDNATIFHEKIKNIVKKAVGDSQAYKVETNKKSSITIPWPTR</sequence>
<evidence type="ECO:0000259" key="1">
    <source>
        <dbReference type="Pfam" id="PF20209"/>
    </source>
</evidence>
<name>A0ABY7DJG9_MYAAR</name>
<dbReference type="EMBL" id="CP111013">
    <property type="protein sequence ID" value="WAQ97058.1"/>
    <property type="molecule type" value="Genomic_DNA"/>
</dbReference>
<dbReference type="InterPro" id="IPR046700">
    <property type="entry name" value="DUF6570"/>
</dbReference>
<keyword evidence="3" id="KW-1185">Reference proteome</keyword>
<reference evidence="2" key="1">
    <citation type="submission" date="2022-11" db="EMBL/GenBank/DDBJ databases">
        <title>Centuries of genome instability and evolution in soft-shell clam transmissible cancer (bioRxiv).</title>
        <authorList>
            <person name="Hart S.F.M."/>
            <person name="Yonemitsu M.A."/>
            <person name="Giersch R.M."/>
            <person name="Beal B.F."/>
            <person name="Arriagada G."/>
            <person name="Davis B.W."/>
            <person name="Ostrander E.A."/>
            <person name="Goff S.P."/>
            <person name="Metzger M.J."/>
        </authorList>
    </citation>
    <scope>NUCLEOTIDE SEQUENCE</scope>
    <source>
        <strain evidence="2">MELC-2E11</strain>
        <tissue evidence="2">Siphon/mantle</tissue>
    </source>
</reference>
<evidence type="ECO:0000313" key="2">
    <source>
        <dbReference type="EMBL" id="WAQ97058.1"/>
    </source>
</evidence>
<feature type="domain" description="DUF6570" evidence="1">
    <location>
        <begin position="47"/>
        <end position="134"/>
    </location>
</feature>
<evidence type="ECO:0000313" key="3">
    <source>
        <dbReference type="Proteomes" id="UP001164746"/>
    </source>
</evidence>
<accession>A0ABY7DJG9</accession>
<organism evidence="2 3">
    <name type="scientific">Mya arenaria</name>
    <name type="common">Soft-shell clam</name>
    <dbReference type="NCBI Taxonomy" id="6604"/>
    <lineage>
        <taxon>Eukaryota</taxon>
        <taxon>Metazoa</taxon>
        <taxon>Spiralia</taxon>
        <taxon>Lophotrochozoa</taxon>
        <taxon>Mollusca</taxon>
        <taxon>Bivalvia</taxon>
        <taxon>Autobranchia</taxon>
        <taxon>Heteroconchia</taxon>
        <taxon>Euheterodonta</taxon>
        <taxon>Imparidentia</taxon>
        <taxon>Neoheterodontei</taxon>
        <taxon>Myida</taxon>
        <taxon>Myoidea</taxon>
        <taxon>Myidae</taxon>
        <taxon>Mya</taxon>
    </lineage>
</organism>
<gene>
    <name evidence="2" type="ORF">MAR_029748</name>
</gene>
<protein>
    <recommendedName>
        <fullName evidence="1">DUF6570 domain-containing protein</fullName>
    </recommendedName>
</protein>